<keyword evidence="7" id="KW-1185">Reference proteome</keyword>
<keyword evidence="3" id="KW-0547">Nucleotide-binding</keyword>
<evidence type="ECO:0000256" key="4">
    <source>
        <dbReference type="ARBA" id="ARBA00022777"/>
    </source>
</evidence>
<dbReference type="AlphaFoldDB" id="A0A1I8GUZ3"/>
<proteinExistence type="predicted"/>
<dbReference type="SMART" id="SM00220">
    <property type="entry name" value="S_TKc"/>
    <property type="match status" value="1"/>
</dbReference>
<dbReference type="PANTHER" id="PTHR24355">
    <property type="entry name" value="G PROTEIN-COUPLED RECEPTOR KINASE/RIBOSOMAL PROTEIN S6 KINASE"/>
    <property type="match status" value="1"/>
</dbReference>
<dbReference type="Gene3D" id="3.30.200.20">
    <property type="entry name" value="Phosphorylase Kinase, domain 1"/>
    <property type="match status" value="1"/>
</dbReference>
<reference evidence="8" key="1">
    <citation type="submission" date="2016-11" db="UniProtKB">
        <authorList>
            <consortium name="WormBaseParasite"/>
        </authorList>
    </citation>
    <scope>IDENTIFICATION</scope>
</reference>
<dbReference type="PROSITE" id="PS00108">
    <property type="entry name" value="PROTEIN_KINASE_ST"/>
    <property type="match status" value="1"/>
</dbReference>
<dbReference type="InterPro" id="IPR011009">
    <property type="entry name" value="Kinase-like_dom_sf"/>
</dbReference>
<dbReference type="GO" id="GO:0009966">
    <property type="term" value="P:regulation of signal transduction"/>
    <property type="evidence" value="ECO:0007669"/>
    <property type="project" value="TreeGrafter"/>
</dbReference>
<evidence type="ECO:0000259" key="6">
    <source>
        <dbReference type="PROSITE" id="PS50011"/>
    </source>
</evidence>
<dbReference type="InterPro" id="IPR008271">
    <property type="entry name" value="Ser/Thr_kinase_AS"/>
</dbReference>
<keyword evidence="4" id="KW-0418">Kinase</keyword>
<feature type="domain" description="Protein kinase" evidence="6">
    <location>
        <begin position="1"/>
        <end position="236"/>
    </location>
</feature>
<evidence type="ECO:0000313" key="7">
    <source>
        <dbReference type="Proteomes" id="UP000095280"/>
    </source>
</evidence>
<dbReference type="Gene3D" id="1.10.510.10">
    <property type="entry name" value="Transferase(Phosphotransferase) domain 1"/>
    <property type="match status" value="1"/>
</dbReference>
<dbReference type="GO" id="GO:0004703">
    <property type="term" value="F:G protein-coupled receptor kinase activity"/>
    <property type="evidence" value="ECO:0007669"/>
    <property type="project" value="TreeGrafter"/>
</dbReference>
<dbReference type="FunFam" id="1.10.510.10:FF:000169">
    <property type="entry name" value="Serine/threonine-protein kinase 32A"/>
    <property type="match status" value="1"/>
</dbReference>
<dbReference type="PANTHER" id="PTHR24355:SF30">
    <property type="entry name" value="SERINE_THREONINE-PROTEIN KINASE 32B ISOFORM X1"/>
    <property type="match status" value="1"/>
</dbReference>
<dbReference type="PROSITE" id="PS50011">
    <property type="entry name" value="PROTEIN_KINASE_DOM"/>
    <property type="match status" value="1"/>
</dbReference>
<evidence type="ECO:0000313" key="8">
    <source>
        <dbReference type="WBParaSite" id="maker-uti_cns_0003228-snap-gene-0.11-mRNA-1"/>
    </source>
</evidence>
<dbReference type="Pfam" id="PF00069">
    <property type="entry name" value="Pkinase"/>
    <property type="match status" value="1"/>
</dbReference>
<organism evidence="7 8">
    <name type="scientific">Macrostomum lignano</name>
    <dbReference type="NCBI Taxonomy" id="282301"/>
    <lineage>
        <taxon>Eukaryota</taxon>
        <taxon>Metazoa</taxon>
        <taxon>Spiralia</taxon>
        <taxon>Lophotrochozoa</taxon>
        <taxon>Platyhelminthes</taxon>
        <taxon>Rhabditophora</taxon>
        <taxon>Macrostomorpha</taxon>
        <taxon>Macrostomida</taxon>
        <taxon>Macrostomidae</taxon>
        <taxon>Macrostomum</taxon>
    </lineage>
</organism>
<dbReference type="SUPFAM" id="SSF56112">
    <property type="entry name" value="Protein kinase-like (PK-like)"/>
    <property type="match status" value="1"/>
</dbReference>
<keyword evidence="1" id="KW-0723">Serine/threonine-protein kinase</keyword>
<dbReference type="Proteomes" id="UP000095280">
    <property type="component" value="Unplaced"/>
</dbReference>
<dbReference type="GO" id="GO:0007186">
    <property type="term" value="P:G protein-coupled receptor signaling pathway"/>
    <property type="evidence" value="ECO:0007669"/>
    <property type="project" value="TreeGrafter"/>
</dbReference>
<keyword evidence="5" id="KW-0067">ATP-binding</keyword>
<sequence>MFAMKYMNKLACIEKDAVSNVLREVRIIASLDFPYLVNLWFTFQDVEDMFVVVDLLLGGDLRFHIQHGVRFSEEAVRLALAQMALALDYLRSRRILHRDIKPDNLIFDEVGNLHLTDFNVAAVLPEGGLASSIAGTKPYMAPEVFLTSLRQAEGYSFPADWWSLGMTLYEMHRLKRPYDLSGDMSSADCLSSIQSAGVRYSTSTSSQLRAAVQALLEPDPNQRLSSLTQVKSHPFTRQLDWDRLLAKAAQPAFRPPRHQLNCDPTFELEEMIIESKPLHKKHKRLSKLGSSSDRS</sequence>
<dbReference type="GO" id="GO:0005524">
    <property type="term" value="F:ATP binding"/>
    <property type="evidence" value="ECO:0007669"/>
    <property type="project" value="UniProtKB-KW"/>
</dbReference>
<keyword evidence="2" id="KW-0808">Transferase</keyword>
<evidence type="ECO:0000256" key="1">
    <source>
        <dbReference type="ARBA" id="ARBA00022527"/>
    </source>
</evidence>
<evidence type="ECO:0000256" key="3">
    <source>
        <dbReference type="ARBA" id="ARBA00022741"/>
    </source>
</evidence>
<accession>A0A1I8GUZ3</accession>
<dbReference type="InterPro" id="IPR000719">
    <property type="entry name" value="Prot_kinase_dom"/>
</dbReference>
<dbReference type="WBParaSite" id="maker-uti_cns_0003228-snap-gene-0.11-mRNA-1">
    <property type="protein sequence ID" value="maker-uti_cns_0003228-snap-gene-0.11-mRNA-1"/>
    <property type="gene ID" value="maker-uti_cns_0003228-snap-gene-0.11"/>
</dbReference>
<name>A0A1I8GUZ3_9PLAT</name>
<evidence type="ECO:0000256" key="2">
    <source>
        <dbReference type="ARBA" id="ARBA00022679"/>
    </source>
</evidence>
<protein>
    <submittedName>
        <fullName evidence="8">Protein kinase domain-containing protein</fullName>
    </submittedName>
</protein>
<dbReference type="GO" id="GO:0001664">
    <property type="term" value="F:G protein-coupled receptor binding"/>
    <property type="evidence" value="ECO:0007669"/>
    <property type="project" value="TreeGrafter"/>
</dbReference>
<evidence type="ECO:0000256" key="5">
    <source>
        <dbReference type="ARBA" id="ARBA00022840"/>
    </source>
</evidence>